<sequence length="104" mass="10924">MSIENTSWTRSLINSSVVSPFTFQSSFSGQAHVLPAASRNPPSQAPSTNRRPRDDSQVCLLQTKQAALASPTGASSTPITNGIPKDHSCTSGRAAPTATCVRPK</sequence>
<accession>A0AA40E921</accession>
<dbReference type="EMBL" id="JAUIRO010000002">
    <property type="protein sequence ID" value="KAK0728556.1"/>
    <property type="molecule type" value="Genomic_DNA"/>
</dbReference>
<feature type="compositionally biased region" description="Polar residues" evidence="1">
    <location>
        <begin position="40"/>
        <end position="49"/>
    </location>
</feature>
<keyword evidence="3" id="KW-1185">Reference proteome</keyword>
<evidence type="ECO:0000313" key="3">
    <source>
        <dbReference type="Proteomes" id="UP001172101"/>
    </source>
</evidence>
<reference evidence="2" key="1">
    <citation type="submission" date="2023-06" db="EMBL/GenBank/DDBJ databases">
        <title>Genome-scale phylogeny and comparative genomics of the fungal order Sordariales.</title>
        <authorList>
            <consortium name="Lawrence Berkeley National Laboratory"/>
            <person name="Hensen N."/>
            <person name="Bonometti L."/>
            <person name="Westerberg I."/>
            <person name="Brannstrom I.O."/>
            <person name="Guillou S."/>
            <person name="Cros-Aarteil S."/>
            <person name="Calhoun S."/>
            <person name="Haridas S."/>
            <person name="Kuo A."/>
            <person name="Mondo S."/>
            <person name="Pangilinan J."/>
            <person name="Riley R."/>
            <person name="LaButti K."/>
            <person name="Andreopoulos B."/>
            <person name="Lipzen A."/>
            <person name="Chen C."/>
            <person name="Yanf M."/>
            <person name="Daum C."/>
            <person name="Ng V."/>
            <person name="Clum A."/>
            <person name="Steindorff A."/>
            <person name="Ohm R."/>
            <person name="Martin F."/>
            <person name="Silar P."/>
            <person name="Natvig D."/>
            <person name="Lalanne C."/>
            <person name="Gautier V."/>
            <person name="Ament-velasquez S.L."/>
            <person name="Kruys A."/>
            <person name="Hutchinson M.I."/>
            <person name="Powell A.J."/>
            <person name="Barry K."/>
            <person name="Miller A.N."/>
            <person name="Grigoriev I.V."/>
            <person name="Debuchy R."/>
            <person name="Gladieux P."/>
            <person name="Thoren M.H."/>
            <person name="Johannesson H."/>
        </authorList>
    </citation>
    <scope>NUCLEOTIDE SEQUENCE</scope>
    <source>
        <strain evidence="2">SMH2392-1A</strain>
    </source>
</reference>
<feature type="region of interest" description="Disordered" evidence="1">
    <location>
        <begin position="32"/>
        <end position="104"/>
    </location>
</feature>
<comment type="caution">
    <text evidence="2">The sequence shown here is derived from an EMBL/GenBank/DDBJ whole genome shotgun (WGS) entry which is preliminary data.</text>
</comment>
<dbReference type="Proteomes" id="UP001172101">
    <property type="component" value="Unassembled WGS sequence"/>
</dbReference>
<organism evidence="2 3">
    <name type="scientific">Lasiosphaeria miniovina</name>
    <dbReference type="NCBI Taxonomy" id="1954250"/>
    <lineage>
        <taxon>Eukaryota</taxon>
        <taxon>Fungi</taxon>
        <taxon>Dikarya</taxon>
        <taxon>Ascomycota</taxon>
        <taxon>Pezizomycotina</taxon>
        <taxon>Sordariomycetes</taxon>
        <taxon>Sordariomycetidae</taxon>
        <taxon>Sordariales</taxon>
        <taxon>Lasiosphaeriaceae</taxon>
        <taxon>Lasiosphaeria</taxon>
    </lineage>
</organism>
<name>A0AA40E921_9PEZI</name>
<protein>
    <submittedName>
        <fullName evidence="2">Uncharacterized protein</fullName>
    </submittedName>
</protein>
<evidence type="ECO:0000313" key="2">
    <source>
        <dbReference type="EMBL" id="KAK0728556.1"/>
    </source>
</evidence>
<dbReference type="AlphaFoldDB" id="A0AA40E921"/>
<dbReference type="GeneID" id="85316860"/>
<evidence type="ECO:0000256" key="1">
    <source>
        <dbReference type="SAM" id="MobiDB-lite"/>
    </source>
</evidence>
<gene>
    <name evidence="2" type="ORF">B0T26DRAFT_176663</name>
</gene>
<dbReference type="RefSeq" id="XP_060301411.1">
    <property type="nucleotide sequence ID" value="XM_060433590.1"/>
</dbReference>
<proteinExistence type="predicted"/>